<dbReference type="Proteomes" id="UP000001075">
    <property type="component" value="Unassembled WGS sequence"/>
</dbReference>
<dbReference type="STRING" id="10029.G3IP37"/>
<feature type="transmembrane region" description="Helical" evidence="2">
    <location>
        <begin position="134"/>
        <end position="155"/>
    </location>
</feature>
<dbReference type="EMBL" id="JH008660">
    <property type="protein sequence ID" value="EGV91548.1"/>
    <property type="molecule type" value="Genomic_DNA"/>
</dbReference>
<name>G3IP37_CRIGR</name>
<sequence length="162" mass="18790">MRLQDAARRRFLKLQQDQREMELRRLEDEIERKIQMRDQEIAATAEDLEIRHLELESQKRLYEKDLTGNQDSVAKEIRKDADAHRQKVALEEHMFRNLLETSQMEGRRTQRVRACGTWGPGAQSCPSENTHLQVFHLFCLPQFLGAAGLCVYGLLTGLASLI</sequence>
<keyword evidence="2" id="KW-1133">Transmembrane helix</keyword>
<evidence type="ECO:0000256" key="2">
    <source>
        <dbReference type="SAM" id="Phobius"/>
    </source>
</evidence>
<accession>G3IP37</accession>
<keyword evidence="1" id="KW-0175">Coiled coil</keyword>
<reference evidence="4" key="1">
    <citation type="journal article" date="2011" name="Nat. Biotechnol.">
        <title>The genomic sequence of the Chinese hamster ovary (CHO)-K1 cell line.</title>
        <authorList>
            <person name="Xu X."/>
            <person name="Nagarajan H."/>
            <person name="Lewis N.E."/>
            <person name="Pan S."/>
            <person name="Cai Z."/>
            <person name="Liu X."/>
            <person name="Chen W."/>
            <person name="Xie M."/>
            <person name="Wang W."/>
            <person name="Hammond S."/>
            <person name="Andersen M.R."/>
            <person name="Neff N."/>
            <person name="Passarelli B."/>
            <person name="Koh W."/>
            <person name="Fan H.C."/>
            <person name="Wang J."/>
            <person name="Gui Y."/>
            <person name="Lee K.H."/>
            <person name="Betenbaugh M.J."/>
            <person name="Quake S.R."/>
            <person name="Famili I."/>
            <person name="Palsson B.O."/>
            <person name="Wang J."/>
        </authorList>
    </citation>
    <scope>NUCLEOTIDE SEQUENCE [LARGE SCALE GENOMIC DNA]</scope>
    <source>
        <strain evidence="4">CHO K1 cell line</strain>
    </source>
</reference>
<keyword evidence="2" id="KW-0472">Membrane</keyword>
<evidence type="ECO:0000313" key="3">
    <source>
        <dbReference type="EMBL" id="EGV91548.1"/>
    </source>
</evidence>
<dbReference type="InParanoid" id="G3IP37"/>
<gene>
    <name evidence="3" type="ORF">I79_025739</name>
</gene>
<evidence type="ECO:0000313" key="4">
    <source>
        <dbReference type="Proteomes" id="UP000001075"/>
    </source>
</evidence>
<keyword evidence="2" id="KW-0812">Transmembrane</keyword>
<organism evidence="3 4">
    <name type="scientific">Cricetulus griseus</name>
    <name type="common">Chinese hamster</name>
    <name type="synonym">Cricetulus barabensis griseus</name>
    <dbReference type="NCBI Taxonomy" id="10029"/>
    <lineage>
        <taxon>Eukaryota</taxon>
        <taxon>Metazoa</taxon>
        <taxon>Chordata</taxon>
        <taxon>Craniata</taxon>
        <taxon>Vertebrata</taxon>
        <taxon>Euteleostomi</taxon>
        <taxon>Mammalia</taxon>
        <taxon>Eutheria</taxon>
        <taxon>Euarchontoglires</taxon>
        <taxon>Glires</taxon>
        <taxon>Rodentia</taxon>
        <taxon>Myomorpha</taxon>
        <taxon>Muroidea</taxon>
        <taxon>Cricetidae</taxon>
        <taxon>Cricetinae</taxon>
        <taxon>Cricetulus</taxon>
    </lineage>
</organism>
<dbReference type="OrthoDB" id="5578278at2759"/>
<evidence type="ECO:0000256" key="1">
    <source>
        <dbReference type="SAM" id="Coils"/>
    </source>
</evidence>
<proteinExistence type="predicted"/>
<feature type="coiled-coil region" evidence="1">
    <location>
        <begin position="9"/>
        <end position="65"/>
    </location>
</feature>
<protein>
    <submittedName>
        <fullName evidence="3">WD repeat-containing protein 67</fullName>
    </submittedName>
</protein>
<dbReference type="AlphaFoldDB" id="G3IP37"/>